<organism evidence="1 2">
    <name type="scientific">Symbiodinium microadriaticum</name>
    <name type="common">Dinoflagellate</name>
    <name type="synonym">Zooxanthella microadriatica</name>
    <dbReference type="NCBI Taxonomy" id="2951"/>
    <lineage>
        <taxon>Eukaryota</taxon>
        <taxon>Sar</taxon>
        <taxon>Alveolata</taxon>
        <taxon>Dinophyceae</taxon>
        <taxon>Suessiales</taxon>
        <taxon>Symbiodiniaceae</taxon>
        <taxon>Symbiodinium</taxon>
    </lineage>
</organism>
<protein>
    <submittedName>
        <fullName evidence="1">Uncharacterized protein</fullName>
    </submittedName>
</protein>
<proteinExistence type="predicted"/>
<keyword evidence="2" id="KW-1185">Reference proteome</keyword>
<dbReference type="OrthoDB" id="10577319at2759"/>
<evidence type="ECO:0000313" key="1">
    <source>
        <dbReference type="EMBL" id="OLQ10015.1"/>
    </source>
</evidence>
<dbReference type="Proteomes" id="UP000186817">
    <property type="component" value="Unassembled WGS sequence"/>
</dbReference>
<sequence>MSASALPAANAGSKALLSCDVGKCEVEPLLPHLAHTGGGPGGRPSTPLANLQILFLARGGHAFPWLWRRSVAGALLEGFAGRSDFGFPFSLDCLWRRLDISAYIEERSSSYSLMKGYWALWEEKGTKKTGRMTAIEIMVKFPPGSRIYKYAKHMLQTWQHRSLEELLEDARDELMVFESVCKEPKHWLTVDPSYEGDNEQNALAPKRVVDPLKHILIELSVEGTEAKRELLRKNGWTGRWGKDGMQQRPGRIMRSKCLVLTSGVREDIILNLWRRKKDAPVEYHLQEEYDDEEEKNLRQRRLRQQVAVPGGRPLEFDLGLSKADARPTSDDTEDLGRQRLVPASALLPLADAFTRHLKLLETLAFEESAAGSTRLLSSHLQVLAGGLLRLWLLEAQKFLGSTADATLPHAGAAGVGGGLSGSQETRALLALLEDHGVEQRVLTQDAKLLMEDSIAH</sequence>
<dbReference type="AlphaFoldDB" id="A0A1Q9ERG3"/>
<evidence type="ECO:0000313" key="2">
    <source>
        <dbReference type="Proteomes" id="UP000186817"/>
    </source>
</evidence>
<accession>A0A1Q9ERG3</accession>
<dbReference type="EMBL" id="LSRX01000086">
    <property type="protein sequence ID" value="OLQ10015.1"/>
    <property type="molecule type" value="Genomic_DNA"/>
</dbReference>
<comment type="caution">
    <text evidence="1">The sequence shown here is derived from an EMBL/GenBank/DDBJ whole genome shotgun (WGS) entry which is preliminary data.</text>
</comment>
<gene>
    <name evidence="1" type="ORF">AK812_SmicGene6306</name>
</gene>
<name>A0A1Q9ERG3_SYMMI</name>
<reference evidence="1 2" key="1">
    <citation type="submission" date="2016-02" db="EMBL/GenBank/DDBJ databases">
        <title>Genome analysis of coral dinoflagellate symbionts highlights evolutionary adaptations to a symbiotic lifestyle.</title>
        <authorList>
            <person name="Aranda M."/>
            <person name="Li Y."/>
            <person name="Liew Y.J."/>
            <person name="Baumgarten S."/>
            <person name="Simakov O."/>
            <person name="Wilson M."/>
            <person name="Piel J."/>
            <person name="Ashoor H."/>
            <person name="Bougouffa S."/>
            <person name="Bajic V.B."/>
            <person name="Ryu T."/>
            <person name="Ravasi T."/>
            <person name="Bayer T."/>
            <person name="Micklem G."/>
            <person name="Kim H."/>
            <person name="Bhak J."/>
            <person name="Lajeunesse T.C."/>
            <person name="Voolstra C.R."/>
        </authorList>
    </citation>
    <scope>NUCLEOTIDE SEQUENCE [LARGE SCALE GENOMIC DNA]</scope>
    <source>
        <strain evidence="1 2">CCMP2467</strain>
    </source>
</reference>